<keyword evidence="3" id="KW-1185">Reference proteome</keyword>
<dbReference type="AlphaFoldDB" id="A0A849BZ84"/>
<dbReference type="InterPro" id="IPR046433">
    <property type="entry name" value="ActCoA_hydro"/>
</dbReference>
<dbReference type="InterPro" id="IPR037171">
    <property type="entry name" value="NagB/RpiA_transferase-like"/>
</dbReference>
<dbReference type="EMBL" id="JABELX010000004">
    <property type="protein sequence ID" value="NNH70456.1"/>
    <property type="molecule type" value="Genomic_DNA"/>
</dbReference>
<name>A0A849BZ84_9NOCA</name>
<comment type="caution">
    <text evidence="2">The sequence shown here is derived from an EMBL/GenBank/DDBJ whole genome shotgun (WGS) entry which is preliminary data.</text>
</comment>
<dbReference type="RefSeq" id="WP_067526689.1">
    <property type="nucleotide sequence ID" value="NZ_JABELX010000004.1"/>
</dbReference>
<dbReference type="GO" id="GO:0008775">
    <property type="term" value="F:acetate CoA-transferase activity"/>
    <property type="evidence" value="ECO:0007669"/>
    <property type="project" value="InterPro"/>
</dbReference>
<keyword evidence="2" id="KW-0808">Transferase</keyword>
<dbReference type="InterPro" id="IPR038460">
    <property type="entry name" value="AcetylCoA_hyd_C_sf"/>
</dbReference>
<feature type="domain" description="Acetyl-CoA hydrolase/transferase C-terminal" evidence="1">
    <location>
        <begin position="256"/>
        <end position="403"/>
    </location>
</feature>
<dbReference type="Pfam" id="PF13336">
    <property type="entry name" value="AcetylCoA_hyd_C"/>
    <property type="match status" value="1"/>
</dbReference>
<dbReference type="GO" id="GO:0006083">
    <property type="term" value="P:acetate metabolic process"/>
    <property type="evidence" value="ECO:0007669"/>
    <property type="project" value="InterPro"/>
</dbReference>
<evidence type="ECO:0000259" key="1">
    <source>
        <dbReference type="Pfam" id="PF13336"/>
    </source>
</evidence>
<dbReference type="Gene3D" id="3.30.750.70">
    <property type="entry name" value="4-hydroxybutyrate coenzyme like domains"/>
    <property type="match status" value="1"/>
</dbReference>
<dbReference type="Gene3D" id="3.40.1080.20">
    <property type="entry name" value="Acetyl-CoA hydrolase/transferase C-terminal domain"/>
    <property type="match status" value="1"/>
</dbReference>
<dbReference type="PANTHER" id="PTHR21432">
    <property type="entry name" value="ACETYL-COA HYDROLASE-RELATED"/>
    <property type="match status" value="1"/>
</dbReference>
<reference evidence="2 3" key="1">
    <citation type="submission" date="2020-05" db="EMBL/GenBank/DDBJ databases">
        <title>MicrobeNet Type strains.</title>
        <authorList>
            <person name="Nicholson A.C."/>
        </authorList>
    </citation>
    <scope>NUCLEOTIDE SEQUENCE [LARGE SCALE GENOMIC DNA]</scope>
    <source>
        <strain evidence="2 3">JCM 3224</strain>
    </source>
</reference>
<proteinExistence type="predicted"/>
<evidence type="ECO:0000313" key="2">
    <source>
        <dbReference type="EMBL" id="NNH70456.1"/>
    </source>
</evidence>
<protein>
    <submittedName>
        <fullName evidence="2">Acetyl-CoA hydrolase/transferase family protein</fullName>
    </submittedName>
</protein>
<gene>
    <name evidence="2" type="ORF">HLB23_11380</name>
</gene>
<evidence type="ECO:0000313" key="3">
    <source>
        <dbReference type="Proteomes" id="UP000586827"/>
    </source>
</evidence>
<organism evidence="2 3">
    <name type="scientific">Nocardia uniformis</name>
    <dbReference type="NCBI Taxonomy" id="53432"/>
    <lineage>
        <taxon>Bacteria</taxon>
        <taxon>Bacillati</taxon>
        <taxon>Actinomycetota</taxon>
        <taxon>Actinomycetes</taxon>
        <taxon>Mycobacteriales</taxon>
        <taxon>Nocardiaceae</taxon>
        <taxon>Nocardia</taxon>
    </lineage>
</organism>
<dbReference type="Gene3D" id="3.40.1080.10">
    <property type="entry name" value="Glutaconate Coenzyme A-transferase"/>
    <property type="match status" value="1"/>
</dbReference>
<dbReference type="PANTHER" id="PTHR21432:SF20">
    <property type="entry name" value="ACETYL-COA HYDROLASE"/>
    <property type="match status" value="1"/>
</dbReference>
<accession>A0A849BZ84</accession>
<sequence length="407" mass="42817">MAVDIDLREFIHPGDFVVWGQACAEPAPLVERLLAQRAELGHVTCFLGIPVADTVKPEHADHIRFIGYCGSGSNRALVAAGVLEVYPGHYSTLPAYVSRADVVLVQCAPPDAQGRYRIALADDYLTSAVDSARTVIAEVNDQAPATPGARYLTADRIDLMVHTSRPVAQNFSSPDASELPAIGGHIAALVPDGATLQFGIGSVPEAVLGALGDHNDLGIHSGILTDAAVELIDKGVVTNRRKSTDPGVSVAAVLIGTRRLFDHVHGNPAVSLRPITYTHDPERLAAHHAFVAINSAIEVDLTGQVNAEVAGGRYVGAVGGGAEFLRGAARSAGGVPIIALPATAGPRSRIVDRLSGPVSTARSDVGVVVTEFGVADLRGLTLPERRRAMVAIAHPDHRELLQDREIR</sequence>
<dbReference type="SUPFAM" id="SSF100950">
    <property type="entry name" value="NagB/RpiA/CoA transferase-like"/>
    <property type="match status" value="2"/>
</dbReference>
<dbReference type="Proteomes" id="UP000586827">
    <property type="component" value="Unassembled WGS sequence"/>
</dbReference>
<keyword evidence="2" id="KW-0378">Hydrolase</keyword>
<dbReference type="InterPro" id="IPR026888">
    <property type="entry name" value="AcetylCoA_hyd_C"/>
</dbReference>
<dbReference type="GO" id="GO:0016787">
    <property type="term" value="F:hydrolase activity"/>
    <property type="evidence" value="ECO:0007669"/>
    <property type="project" value="UniProtKB-KW"/>
</dbReference>